<evidence type="ECO:0000256" key="1">
    <source>
        <dbReference type="SAM" id="MobiDB-lite"/>
    </source>
</evidence>
<evidence type="ECO:0008006" key="4">
    <source>
        <dbReference type="Google" id="ProtNLM"/>
    </source>
</evidence>
<feature type="region of interest" description="Disordered" evidence="1">
    <location>
        <begin position="199"/>
        <end position="219"/>
    </location>
</feature>
<dbReference type="AlphaFoldDB" id="A0A839DY53"/>
<gene>
    <name evidence="2" type="ORF">FHX42_004271</name>
</gene>
<dbReference type="InterPro" id="IPR024520">
    <property type="entry name" value="DUF3558"/>
</dbReference>
<protein>
    <recommendedName>
        <fullName evidence="4">DUF3558 domain-containing protein</fullName>
    </recommendedName>
</protein>
<sequence>MYSSQTAAGRRLSGMLAVGVLLLSGCGHLRTENAAKTVMPPPPEPVPFAPSTAPPLPPRPSEIPLDDFDPCALLTADQRAQLGFDRDPLPGVEAGFGDAATCSYRNSTVKVGARLSLVTVEGIEVWTSETAQVRTTPVVTSEFPALVIRTPELDLACNVAVDVAEGQHLDVLYRDDGAHPPPPLDQLCAGAKRVAEAAVTSLARTRSPESTPAASSDWD</sequence>
<accession>A0A839DY53</accession>
<proteinExistence type="predicted"/>
<reference evidence="2 3" key="1">
    <citation type="submission" date="2020-07" db="EMBL/GenBank/DDBJ databases">
        <title>Sequencing the genomes of 1000 actinobacteria strains.</title>
        <authorList>
            <person name="Klenk H.-P."/>
        </authorList>
    </citation>
    <scope>NUCLEOTIDE SEQUENCE [LARGE SCALE GENOMIC DNA]</scope>
    <source>
        <strain evidence="2 3">DSM 45975</strain>
    </source>
</reference>
<comment type="caution">
    <text evidence="2">The sequence shown here is derived from an EMBL/GenBank/DDBJ whole genome shotgun (WGS) entry which is preliminary data.</text>
</comment>
<dbReference type="EMBL" id="JACGWZ010000006">
    <property type="protein sequence ID" value="MBA8826892.1"/>
    <property type="molecule type" value="Genomic_DNA"/>
</dbReference>
<evidence type="ECO:0000313" key="3">
    <source>
        <dbReference type="Proteomes" id="UP000569329"/>
    </source>
</evidence>
<dbReference type="Pfam" id="PF12079">
    <property type="entry name" value="DUF3558"/>
    <property type="match status" value="1"/>
</dbReference>
<keyword evidence="3" id="KW-1185">Reference proteome</keyword>
<name>A0A839DY53_9PSEU</name>
<dbReference type="Proteomes" id="UP000569329">
    <property type="component" value="Unassembled WGS sequence"/>
</dbReference>
<dbReference type="RefSeq" id="WP_182546065.1">
    <property type="nucleotide sequence ID" value="NZ_JACGWZ010000006.1"/>
</dbReference>
<evidence type="ECO:0000313" key="2">
    <source>
        <dbReference type="EMBL" id="MBA8826892.1"/>
    </source>
</evidence>
<feature type="compositionally biased region" description="Polar residues" evidence="1">
    <location>
        <begin position="202"/>
        <end position="219"/>
    </location>
</feature>
<organism evidence="2 3">
    <name type="scientific">Halosaccharopolyspora lacisalsi</name>
    <dbReference type="NCBI Taxonomy" id="1000566"/>
    <lineage>
        <taxon>Bacteria</taxon>
        <taxon>Bacillati</taxon>
        <taxon>Actinomycetota</taxon>
        <taxon>Actinomycetes</taxon>
        <taxon>Pseudonocardiales</taxon>
        <taxon>Pseudonocardiaceae</taxon>
        <taxon>Halosaccharopolyspora</taxon>
    </lineage>
</organism>